<dbReference type="Proteomes" id="UP000005237">
    <property type="component" value="Unassembled WGS sequence"/>
</dbReference>
<comment type="similarity">
    <text evidence="1 2">Belongs to the phospholipid scramblase family.</text>
</comment>
<organism evidence="4 5">
    <name type="scientific">Caenorhabditis japonica</name>
    <dbReference type="NCBI Taxonomy" id="281687"/>
    <lineage>
        <taxon>Eukaryota</taxon>
        <taxon>Metazoa</taxon>
        <taxon>Ecdysozoa</taxon>
        <taxon>Nematoda</taxon>
        <taxon>Chromadorea</taxon>
        <taxon>Rhabditida</taxon>
        <taxon>Rhabditina</taxon>
        <taxon>Rhabditomorpha</taxon>
        <taxon>Rhabditoidea</taxon>
        <taxon>Rhabditidae</taxon>
        <taxon>Peloderinae</taxon>
        <taxon>Caenorhabditis</taxon>
    </lineage>
</organism>
<dbReference type="AlphaFoldDB" id="A0A8R1DPY3"/>
<dbReference type="InterPro" id="IPR005552">
    <property type="entry name" value="Scramblase"/>
</dbReference>
<proteinExistence type="inferred from homology"/>
<dbReference type="GO" id="GO:0005886">
    <property type="term" value="C:plasma membrane"/>
    <property type="evidence" value="ECO:0007669"/>
    <property type="project" value="TreeGrafter"/>
</dbReference>
<keyword evidence="2" id="KW-0449">Lipoprotein</keyword>
<keyword evidence="5" id="KW-1185">Reference proteome</keyword>
<evidence type="ECO:0000256" key="3">
    <source>
        <dbReference type="SAM" id="MobiDB-lite"/>
    </source>
</evidence>
<keyword evidence="2" id="KW-0564">Palmitate</keyword>
<reference evidence="5" key="1">
    <citation type="submission" date="2010-08" db="EMBL/GenBank/DDBJ databases">
        <authorList>
            <consortium name="Caenorhabditis japonica Sequencing Consortium"/>
            <person name="Wilson R.K."/>
        </authorList>
    </citation>
    <scope>NUCLEOTIDE SEQUENCE [LARGE SCALE GENOMIC DNA]</scope>
    <source>
        <strain evidence="5">DF5081</strain>
    </source>
</reference>
<reference evidence="4" key="2">
    <citation type="submission" date="2022-06" db="UniProtKB">
        <authorList>
            <consortium name="EnsemblMetazoa"/>
        </authorList>
    </citation>
    <scope>IDENTIFICATION</scope>
    <source>
        <strain evidence="4">DF5081</strain>
    </source>
</reference>
<name>A0A8R1DPY3_CAEJA</name>
<dbReference type="PANTHER" id="PTHR23248:SF63">
    <property type="entry name" value="PHOSPHOLIPID SCRAMBLASE"/>
    <property type="match status" value="1"/>
</dbReference>
<sequence>MHKKLIIQQPGCAATAPLQFQIAPSVRPSVRRPSASSAVRPVRPVRPRTRTDLGRTGRTGRTADERTNSGRNSSAFFSSEWKPYPQAITTQPGTMVQAPPGSALMSLPPPMHGVPTGLEYLTYLDTVMMYQIKELFEIITDWDSKNKYVLKNANGEQIKTANNGAVVGAITKKWGGCCRETFTDADTFAVNFPGDLDVKLKGVLLGATFLIDFMEFEQKC</sequence>
<evidence type="ECO:0000256" key="2">
    <source>
        <dbReference type="RuleBase" id="RU363116"/>
    </source>
</evidence>
<dbReference type="GO" id="GO:0017128">
    <property type="term" value="F:phospholipid scramblase activity"/>
    <property type="evidence" value="ECO:0007669"/>
    <property type="project" value="InterPro"/>
</dbReference>
<dbReference type="Pfam" id="PF03803">
    <property type="entry name" value="Scramblase"/>
    <property type="match status" value="1"/>
</dbReference>
<evidence type="ECO:0000256" key="1">
    <source>
        <dbReference type="ARBA" id="ARBA00005350"/>
    </source>
</evidence>
<evidence type="ECO:0000313" key="4">
    <source>
        <dbReference type="EnsemblMetazoa" id="CJA08943a.1"/>
    </source>
</evidence>
<accession>A0A8R1DPY3</accession>
<feature type="compositionally biased region" description="Basic and acidic residues" evidence="3">
    <location>
        <begin position="49"/>
        <end position="68"/>
    </location>
</feature>
<evidence type="ECO:0000313" key="5">
    <source>
        <dbReference type="Proteomes" id="UP000005237"/>
    </source>
</evidence>
<dbReference type="EnsemblMetazoa" id="CJA08943a.1">
    <property type="protein sequence ID" value="CJA08943a.1"/>
    <property type="gene ID" value="WBGene00128147"/>
</dbReference>
<feature type="region of interest" description="Disordered" evidence="3">
    <location>
        <begin position="26"/>
        <end position="76"/>
    </location>
</feature>
<feature type="compositionally biased region" description="Low complexity" evidence="3">
    <location>
        <begin position="26"/>
        <end position="42"/>
    </location>
</feature>
<dbReference type="PANTHER" id="PTHR23248">
    <property type="entry name" value="PHOSPHOLIPID SCRAMBLASE-RELATED"/>
    <property type="match status" value="1"/>
</dbReference>
<keyword evidence="2" id="KW-0106">Calcium</keyword>
<comment type="function">
    <text evidence="2">May mediate accelerated ATP-independent bidirectional transbilayer migration of phospholipids upon binding calcium ions that results in a loss of phospholipid asymmetry in the plasma membrane.</text>
</comment>
<comment type="cofactor">
    <cofactor evidence="2">
        <name>Ca(2+)</name>
        <dbReference type="ChEBI" id="CHEBI:29108"/>
    </cofactor>
</comment>
<protein>
    <recommendedName>
        <fullName evidence="2">Phospholipid scramblase</fullName>
    </recommendedName>
</protein>